<accession>A0A5C3F0H8</accession>
<evidence type="ECO:0000313" key="2">
    <source>
        <dbReference type="EMBL" id="SPO38024.1"/>
    </source>
</evidence>
<organism evidence="2 3">
    <name type="scientific">Pseudozyma flocculosa</name>
    <dbReference type="NCBI Taxonomy" id="84751"/>
    <lineage>
        <taxon>Eukaryota</taxon>
        <taxon>Fungi</taxon>
        <taxon>Dikarya</taxon>
        <taxon>Basidiomycota</taxon>
        <taxon>Ustilaginomycotina</taxon>
        <taxon>Ustilaginomycetes</taxon>
        <taxon>Ustilaginales</taxon>
        <taxon>Ustilaginaceae</taxon>
        <taxon>Pseudozyma</taxon>
    </lineage>
</organism>
<proteinExistence type="predicted"/>
<keyword evidence="3" id="KW-1185">Reference proteome</keyword>
<dbReference type="Proteomes" id="UP000323386">
    <property type="component" value="Unassembled WGS sequence"/>
</dbReference>
<evidence type="ECO:0000313" key="3">
    <source>
        <dbReference type="Proteomes" id="UP000323386"/>
    </source>
</evidence>
<reference evidence="2 3" key="1">
    <citation type="submission" date="2018-03" db="EMBL/GenBank/DDBJ databases">
        <authorList>
            <person name="Guldener U."/>
        </authorList>
    </citation>
    <scope>NUCLEOTIDE SEQUENCE [LARGE SCALE GENOMIC DNA]</scope>
    <source>
        <strain evidence="2 3">DAOM196992</strain>
    </source>
</reference>
<feature type="compositionally biased region" description="Low complexity" evidence="1">
    <location>
        <begin position="235"/>
        <end position="247"/>
    </location>
</feature>
<name>A0A5C3F0H8_9BASI</name>
<evidence type="ECO:0000256" key="1">
    <source>
        <dbReference type="SAM" id="MobiDB-lite"/>
    </source>
</evidence>
<feature type="region of interest" description="Disordered" evidence="1">
    <location>
        <begin position="185"/>
        <end position="291"/>
    </location>
</feature>
<protein>
    <submittedName>
        <fullName evidence="2">Uncharacterized protein</fullName>
    </submittedName>
</protein>
<gene>
    <name evidence="2" type="ORF">PSFLO_03501</name>
</gene>
<dbReference type="EMBL" id="OOIP01000009">
    <property type="protein sequence ID" value="SPO38024.1"/>
    <property type="molecule type" value="Genomic_DNA"/>
</dbReference>
<sequence length="291" mass="30734">MAPAAVSGSERVVSADGVDDARLSLASPGAADPLCAAPGWPGLARLQGWAGLISELLACQSRPSDLPDSPGPTWLPSQARFPLFPARLEVRMLARAGLLSRRRPAGCCLAAHRCPLWQPSADGPPRSGFTPHRMAWSARWRRRCHGAIVLSSTGRDVVRGEPVVDRGGGCPVGRGRRESVGIFLDTPLAEPWPDSERREVAAGRPPPGKATAGQVGEGPSRLRRLSRWVSEGRPRPAAAAAAAAACRCRAEGERGRPGGSRRAPRPGLGRDPGQPLRYLHPTPASLDNTSA</sequence>
<dbReference type="AlphaFoldDB" id="A0A5C3F0H8"/>